<evidence type="ECO:0000313" key="2">
    <source>
        <dbReference type="EMBL" id="KAJ4494754.1"/>
    </source>
</evidence>
<accession>A0A9W9E0I0</accession>
<feature type="compositionally biased region" description="Polar residues" evidence="1">
    <location>
        <begin position="197"/>
        <end position="216"/>
    </location>
</feature>
<feature type="region of interest" description="Disordered" evidence="1">
    <location>
        <begin position="196"/>
        <end position="411"/>
    </location>
</feature>
<sequence length="608" mass="65344">MLAHDTSPPRPAFFNEGKGINSTKSNPSSLKSFSMKGKISFITGLLSRSSSKINIRESALGTSSDVPEENEKVDPDNLVPKNLQFEHAKPVERNNVAQSNIDRSPRSTKIAKRLSTTFRKTSSQSLQHSSRVPVPSAHSRQLREAALRARGLLPPKDMSALEREQDNLLPLSPIPQTAYADGPTEADRIKQAWEAKIQSNDPADSKWSPSSASKNVDQPLKSDPANGSLDLGAVREGSTPPSSPKPPPSIRKSSSRAHLAQPKAPPTRELPPTPVDPESVPLPPSPLEDIFDSTEILSRETPPLSSSPANISHTSPDEVDLHLSSAPSGLFPTPPRALSPPPSSTDEHSEDGAQAPPKSRSDIRPTRPSVVINSCSDSDESGSIATPSLDTSSQLTSESSLSHAVHKSKPVPLVKTWANEPRVPVIVESPIEGHTMVNSIDDNPINDIPEEETNHTGAPLLRVDLHSPNEKRKPLSDKGSTLSPKISSDKQAGGKMSRSNSLANFRQSVVSTLSRKPSSFKKPTLFKFDGSSLPPSPTVPASLAGQSINSSLSTQSMKSKNSLSHTVPVPVPRQALSPKIHSRGSILLEASHIEDEETRRMTEMAFMG</sequence>
<feature type="compositionally biased region" description="Low complexity" evidence="1">
    <location>
        <begin position="388"/>
        <end position="402"/>
    </location>
</feature>
<feature type="compositionally biased region" description="Pro residues" evidence="1">
    <location>
        <begin position="332"/>
        <end position="343"/>
    </location>
</feature>
<feature type="compositionally biased region" description="Polar residues" evidence="1">
    <location>
        <begin position="117"/>
        <end position="130"/>
    </location>
</feature>
<reference evidence="2" key="2">
    <citation type="journal article" date="2023" name="Proc. Natl. Acad. Sci. U.S.A.">
        <title>A global phylogenomic analysis of the shiitake genus Lentinula.</title>
        <authorList>
            <person name="Sierra-Patev S."/>
            <person name="Min B."/>
            <person name="Naranjo-Ortiz M."/>
            <person name="Looney B."/>
            <person name="Konkel Z."/>
            <person name="Slot J.C."/>
            <person name="Sakamoto Y."/>
            <person name="Steenwyk J.L."/>
            <person name="Rokas A."/>
            <person name="Carro J."/>
            <person name="Camarero S."/>
            <person name="Ferreira P."/>
            <person name="Molpeceres G."/>
            <person name="Ruiz-Duenas F.J."/>
            <person name="Serrano A."/>
            <person name="Henrissat B."/>
            <person name="Drula E."/>
            <person name="Hughes K.W."/>
            <person name="Mata J.L."/>
            <person name="Ishikawa N.K."/>
            <person name="Vargas-Isla R."/>
            <person name="Ushijima S."/>
            <person name="Smith C.A."/>
            <person name="Donoghue J."/>
            <person name="Ahrendt S."/>
            <person name="Andreopoulos W."/>
            <person name="He G."/>
            <person name="LaButti K."/>
            <person name="Lipzen A."/>
            <person name="Ng V."/>
            <person name="Riley R."/>
            <person name="Sandor L."/>
            <person name="Barry K."/>
            <person name="Martinez A.T."/>
            <person name="Xiao Y."/>
            <person name="Gibbons J.G."/>
            <person name="Terashima K."/>
            <person name="Grigoriev I.V."/>
            <person name="Hibbett D."/>
        </authorList>
    </citation>
    <scope>NUCLEOTIDE SEQUENCE</scope>
    <source>
        <strain evidence="2">Sp2 HRB7682 ss15</strain>
    </source>
</reference>
<proteinExistence type="predicted"/>
<dbReference type="AlphaFoldDB" id="A0A9W9E0I0"/>
<dbReference type="EMBL" id="JANVFS010000002">
    <property type="protein sequence ID" value="KAJ4494754.1"/>
    <property type="molecule type" value="Genomic_DNA"/>
</dbReference>
<feature type="compositionally biased region" description="Basic and acidic residues" evidence="1">
    <location>
        <begin position="463"/>
        <end position="476"/>
    </location>
</feature>
<feature type="compositionally biased region" description="Polar residues" evidence="1">
    <location>
        <begin position="478"/>
        <end position="490"/>
    </location>
</feature>
<protein>
    <submittedName>
        <fullName evidence="2">Uncharacterized protein</fullName>
    </submittedName>
</protein>
<organism evidence="2 3">
    <name type="scientific">Lentinula lateritia</name>
    <dbReference type="NCBI Taxonomy" id="40482"/>
    <lineage>
        <taxon>Eukaryota</taxon>
        <taxon>Fungi</taxon>
        <taxon>Dikarya</taxon>
        <taxon>Basidiomycota</taxon>
        <taxon>Agaricomycotina</taxon>
        <taxon>Agaricomycetes</taxon>
        <taxon>Agaricomycetidae</taxon>
        <taxon>Agaricales</taxon>
        <taxon>Marasmiineae</taxon>
        <taxon>Omphalotaceae</taxon>
        <taxon>Lentinula</taxon>
    </lineage>
</organism>
<feature type="region of interest" description="Disordered" evidence="1">
    <location>
        <begin position="436"/>
        <end position="503"/>
    </location>
</feature>
<reference evidence="2" key="1">
    <citation type="submission" date="2022-08" db="EMBL/GenBank/DDBJ databases">
        <authorList>
            <consortium name="DOE Joint Genome Institute"/>
            <person name="Min B."/>
            <person name="Riley R."/>
            <person name="Sierra-Patev S."/>
            <person name="Naranjo-Ortiz M."/>
            <person name="Looney B."/>
            <person name="Konkel Z."/>
            <person name="Slot J.C."/>
            <person name="Sakamoto Y."/>
            <person name="Steenwyk J.L."/>
            <person name="Rokas A."/>
            <person name="Carro J."/>
            <person name="Camarero S."/>
            <person name="Ferreira P."/>
            <person name="Molpeceres G."/>
            <person name="Ruiz-Duenas F.J."/>
            <person name="Serrano A."/>
            <person name="Henrissat B."/>
            <person name="Drula E."/>
            <person name="Hughes K.W."/>
            <person name="Mata J.L."/>
            <person name="Ishikawa N.K."/>
            <person name="Vargas-Isla R."/>
            <person name="Ushijima S."/>
            <person name="Smith C.A."/>
            <person name="Ahrendt S."/>
            <person name="Andreopoulos W."/>
            <person name="He G."/>
            <person name="Labutti K."/>
            <person name="Lipzen A."/>
            <person name="Ng V."/>
            <person name="Sandor L."/>
            <person name="Barry K."/>
            <person name="Martinez A.T."/>
            <person name="Xiao Y."/>
            <person name="Gibbons J.G."/>
            <person name="Terashima K."/>
            <person name="Hibbett D.S."/>
            <person name="Grigoriev I.V."/>
        </authorList>
    </citation>
    <scope>NUCLEOTIDE SEQUENCE</scope>
    <source>
        <strain evidence="2">Sp2 HRB7682 ss15</strain>
    </source>
</reference>
<evidence type="ECO:0000256" key="1">
    <source>
        <dbReference type="SAM" id="MobiDB-lite"/>
    </source>
</evidence>
<dbReference type="Proteomes" id="UP001150238">
    <property type="component" value="Unassembled WGS sequence"/>
</dbReference>
<feature type="compositionally biased region" description="Pro residues" evidence="1">
    <location>
        <begin position="263"/>
        <end position="286"/>
    </location>
</feature>
<name>A0A9W9E0I0_9AGAR</name>
<feature type="compositionally biased region" description="Polar residues" evidence="1">
    <location>
        <begin position="20"/>
        <end position="31"/>
    </location>
</feature>
<feature type="region of interest" description="Disordered" evidence="1">
    <location>
        <begin position="1"/>
        <end position="31"/>
    </location>
</feature>
<evidence type="ECO:0000313" key="3">
    <source>
        <dbReference type="Proteomes" id="UP001150238"/>
    </source>
</evidence>
<feature type="compositionally biased region" description="Polar residues" evidence="1">
    <location>
        <begin position="371"/>
        <end position="386"/>
    </location>
</feature>
<comment type="caution">
    <text evidence="2">The sequence shown here is derived from an EMBL/GenBank/DDBJ whole genome shotgun (WGS) entry which is preliminary data.</text>
</comment>
<feature type="compositionally biased region" description="Polar residues" evidence="1">
    <location>
        <begin position="303"/>
        <end position="314"/>
    </location>
</feature>
<gene>
    <name evidence="2" type="ORF">C8J55DRAFT_484477</name>
</gene>
<feature type="region of interest" description="Disordered" evidence="1">
    <location>
        <begin position="117"/>
        <end position="140"/>
    </location>
</feature>